<dbReference type="Proteomes" id="UP000064967">
    <property type="component" value="Chromosome"/>
</dbReference>
<reference evidence="1 2" key="1">
    <citation type="submission" date="2015-08" db="EMBL/GenBank/DDBJ databases">
        <authorList>
            <person name="Babu N.S."/>
            <person name="Beckwith C.J."/>
            <person name="Beseler K.G."/>
            <person name="Brison A."/>
            <person name="Carone J.V."/>
            <person name="Caskin T.P."/>
            <person name="Diamond M."/>
            <person name="Durham M.E."/>
            <person name="Foxe J.M."/>
            <person name="Go M."/>
            <person name="Henderson B.A."/>
            <person name="Jones I.B."/>
            <person name="McGettigan J.A."/>
            <person name="Micheletti S.J."/>
            <person name="Nasrallah M.E."/>
            <person name="Ortiz D."/>
            <person name="Piller C.R."/>
            <person name="Privatt S.R."/>
            <person name="Schneider S.L."/>
            <person name="Sharp S."/>
            <person name="Smith T.C."/>
            <person name="Stanton J.D."/>
            <person name="Ullery H.E."/>
            <person name="Wilson R.J."/>
            <person name="Serrano M.G."/>
            <person name="Buck G."/>
            <person name="Lee V."/>
            <person name="Wang Y."/>
            <person name="Carvalho R."/>
            <person name="Voegtly L."/>
            <person name="Shi R."/>
            <person name="Duckworth R."/>
            <person name="Johnson A."/>
            <person name="Loviza R."/>
            <person name="Walstead R."/>
            <person name="Shah Z."/>
            <person name="Kiflezghi M."/>
            <person name="Wade K."/>
            <person name="Ball S.L."/>
            <person name="Bradley K.W."/>
            <person name="Asai D.J."/>
            <person name="Bowman C.A."/>
            <person name="Russell D.A."/>
            <person name="Pope W.H."/>
            <person name="Jacobs-Sera D."/>
            <person name="Hendrix R.W."/>
            <person name="Hatfull G.F."/>
        </authorList>
    </citation>
    <scope>NUCLEOTIDE SEQUENCE [LARGE SCALE GENOMIC DNA]</scope>
    <source>
        <strain evidence="1 2">DSM 27648</strain>
    </source>
</reference>
<dbReference type="EMBL" id="CP012333">
    <property type="protein sequence ID" value="AKU97910.1"/>
    <property type="molecule type" value="Genomic_DNA"/>
</dbReference>
<sequence>MKERLDRLARTEQRIRGLITFIAGGDHSSSTRDALRDLDAQALTERAALQNIKDRMNAPVDLSTPDRVLERAKDLDADSVRAREGLRRIFEGGRFFLAPEDDSVYVAEATFLALVTLAQRQSPRRRAEGRVVVWLFVARRQFAEWST</sequence>
<name>A0A0K1PWK1_9BACT</name>
<dbReference type="KEGG" id="llu:AKJ09_04574"/>
<evidence type="ECO:0000313" key="1">
    <source>
        <dbReference type="EMBL" id="AKU97910.1"/>
    </source>
</evidence>
<accession>A0A0K1PWK1</accession>
<dbReference type="RefSeq" id="WP_146648972.1">
    <property type="nucleotide sequence ID" value="NZ_CP012333.1"/>
</dbReference>
<gene>
    <name evidence="1" type="ORF">AKJ09_04574</name>
</gene>
<keyword evidence="2" id="KW-1185">Reference proteome</keyword>
<proteinExistence type="predicted"/>
<protein>
    <submittedName>
        <fullName evidence="1">Uncharacterized protein</fullName>
    </submittedName>
</protein>
<organism evidence="1 2">
    <name type="scientific">Labilithrix luteola</name>
    <dbReference type="NCBI Taxonomy" id="1391654"/>
    <lineage>
        <taxon>Bacteria</taxon>
        <taxon>Pseudomonadati</taxon>
        <taxon>Myxococcota</taxon>
        <taxon>Polyangia</taxon>
        <taxon>Polyangiales</taxon>
        <taxon>Labilitrichaceae</taxon>
        <taxon>Labilithrix</taxon>
    </lineage>
</organism>
<dbReference type="AlphaFoldDB" id="A0A0K1PWK1"/>
<evidence type="ECO:0000313" key="2">
    <source>
        <dbReference type="Proteomes" id="UP000064967"/>
    </source>
</evidence>